<dbReference type="GO" id="GO:0042744">
    <property type="term" value="P:hydrogen peroxide catabolic process"/>
    <property type="evidence" value="ECO:0007669"/>
    <property type="project" value="UniProtKB-KW"/>
</dbReference>
<evidence type="ECO:0000256" key="9">
    <source>
        <dbReference type="ARBA" id="ARBA00023324"/>
    </source>
</evidence>
<dbReference type="SUPFAM" id="SSF56634">
    <property type="entry name" value="Heme-dependent catalase-like"/>
    <property type="match status" value="1"/>
</dbReference>
<dbReference type="InterPro" id="IPR043156">
    <property type="entry name" value="Catalase_clade2_helical"/>
</dbReference>
<dbReference type="Gene3D" id="2.40.180.10">
    <property type="entry name" value="Catalase core domain"/>
    <property type="match status" value="1"/>
</dbReference>
<accession>A0A8H6RCS7</accession>
<evidence type="ECO:0000313" key="12">
    <source>
        <dbReference type="EMBL" id="KAF7189219.1"/>
    </source>
</evidence>
<evidence type="ECO:0000256" key="6">
    <source>
        <dbReference type="ARBA" id="ARBA00022723"/>
    </source>
</evidence>
<dbReference type="Pfam" id="PF18011">
    <property type="entry name" value="Catalase_C"/>
    <property type="match status" value="1"/>
</dbReference>
<evidence type="ECO:0000256" key="2">
    <source>
        <dbReference type="ARBA" id="ARBA00005329"/>
    </source>
</evidence>
<dbReference type="Pfam" id="PF00199">
    <property type="entry name" value="Catalase"/>
    <property type="match status" value="1"/>
</dbReference>
<evidence type="ECO:0000313" key="13">
    <source>
        <dbReference type="Proteomes" id="UP000660729"/>
    </source>
</evidence>
<keyword evidence="10" id="KW-0732">Signal</keyword>
<feature type="chain" id="PRO_5034748871" description="catalase" evidence="10">
    <location>
        <begin position="26"/>
        <end position="718"/>
    </location>
</feature>
<dbReference type="PANTHER" id="PTHR42821">
    <property type="entry name" value="CATALASE"/>
    <property type="match status" value="1"/>
</dbReference>
<dbReference type="EC" id="1.11.1.6" evidence="3"/>
<evidence type="ECO:0000256" key="1">
    <source>
        <dbReference type="ARBA" id="ARBA00001971"/>
    </source>
</evidence>
<organism evidence="12 13">
    <name type="scientific">Pseudocercospora fuligena</name>
    <dbReference type="NCBI Taxonomy" id="685502"/>
    <lineage>
        <taxon>Eukaryota</taxon>
        <taxon>Fungi</taxon>
        <taxon>Dikarya</taxon>
        <taxon>Ascomycota</taxon>
        <taxon>Pezizomycotina</taxon>
        <taxon>Dothideomycetes</taxon>
        <taxon>Dothideomycetidae</taxon>
        <taxon>Mycosphaerellales</taxon>
        <taxon>Mycosphaerellaceae</taxon>
        <taxon>Pseudocercospora</taxon>
    </lineage>
</organism>
<reference evidence="12" key="1">
    <citation type="submission" date="2020-04" db="EMBL/GenBank/DDBJ databases">
        <title>Draft genome resource of the tomato pathogen Pseudocercospora fuligena.</title>
        <authorList>
            <person name="Zaccaron A."/>
        </authorList>
    </citation>
    <scope>NUCLEOTIDE SEQUENCE</scope>
    <source>
        <strain evidence="12">PF001</strain>
    </source>
</reference>
<dbReference type="InterPro" id="IPR024712">
    <property type="entry name" value="Catalase_clade2"/>
</dbReference>
<dbReference type="SMART" id="SM01060">
    <property type="entry name" value="Catalase"/>
    <property type="match status" value="1"/>
</dbReference>
<keyword evidence="9" id="KW-0376">Hydrogen peroxide</keyword>
<evidence type="ECO:0000256" key="3">
    <source>
        <dbReference type="ARBA" id="ARBA00012314"/>
    </source>
</evidence>
<dbReference type="InterPro" id="IPR020835">
    <property type="entry name" value="Catalase_sf"/>
</dbReference>
<dbReference type="Proteomes" id="UP000660729">
    <property type="component" value="Unassembled WGS sequence"/>
</dbReference>
<dbReference type="AlphaFoldDB" id="A0A8H6RCS7"/>
<dbReference type="OrthoDB" id="6880011at2759"/>
<dbReference type="InterPro" id="IPR011614">
    <property type="entry name" value="Catalase_core"/>
</dbReference>
<dbReference type="InterPro" id="IPR018028">
    <property type="entry name" value="Catalase"/>
</dbReference>
<dbReference type="Gene3D" id="1.20.1370.20">
    <property type="match status" value="1"/>
</dbReference>
<keyword evidence="4" id="KW-0575">Peroxidase</keyword>
<dbReference type="GO" id="GO:0020037">
    <property type="term" value="F:heme binding"/>
    <property type="evidence" value="ECO:0007669"/>
    <property type="project" value="InterPro"/>
</dbReference>
<dbReference type="EMBL" id="JABCIY010000193">
    <property type="protein sequence ID" value="KAF7189219.1"/>
    <property type="molecule type" value="Genomic_DNA"/>
</dbReference>
<dbReference type="Pfam" id="PF06628">
    <property type="entry name" value="Catalase-rel"/>
    <property type="match status" value="1"/>
</dbReference>
<dbReference type="GO" id="GO:0046872">
    <property type="term" value="F:metal ion binding"/>
    <property type="evidence" value="ECO:0007669"/>
    <property type="project" value="UniProtKB-KW"/>
</dbReference>
<comment type="caution">
    <text evidence="12">The sequence shown here is derived from an EMBL/GenBank/DDBJ whole genome shotgun (WGS) entry which is preliminary data.</text>
</comment>
<dbReference type="InterPro" id="IPR010582">
    <property type="entry name" value="Catalase_immune_responsive"/>
</dbReference>
<proteinExistence type="inferred from homology"/>
<dbReference type="SUPFAM" id="SSF52317">
    <property type="entry name" value="Class I glutamine amidotransferase-like"/>
    <property type="match status" value="1"/>
</dbReference>
<dbReference type="InterPro" id="IPR029062">
    <property type="entry name" value="Class_I_gatase-like"/>
</dbReference>
<protein>
    <recommendedName>
        <fullName evidence="3">catalase</fullName>
        <ecNumber evidence="3">1.11.1.6</ecNumber>
    </recommendedName>
</protein>
<dbReference type="PANTHER" id="PTHR42821:SF3">
    <property type="entry name" value="CATALASE B"/>
    <property type="match status" value="1"/>
</dbReference>
<evidence type="ECO:0000256" key="4">
    <source>
        <dbReference type="ARBA" id="ARBA00022559"/>
    </source>
</evidence>
<gene>
    <name evidence="12" type="ORF">HII31_09372</name>
</gene>
<keyword evidence="13" id="KW-1185">Reference proteome</keyword>
<dbReference type="PROSITE" id="PS51402">
    <property type="entry name" value="CATALASE_3"/>
    <property type="match status" value="1"/>
</dbReference>
<dbReference type="Gene3D" id="3.40.50.880">
    <property type="match status" value="1"/>
</dbReference>
<dbReference type="GO" id="GO:0004096">
    <property type="term" value="F:catalase activity"/>
    <property type="evidence" value="ECO:0007669"/>
    <property type="project" value="UniProtKB-EC"/>
</dbReference>
<dbReference type="GO" id="GO:0006979">
    <property type="term" value="P:response to oxidative stress"/>
    <property type="evidence" value="ECO:0007669"/>
    <property type="project" value="InterPro"/>
</dbReference>
<name>A0A8H6RCS7_9PEZI</name>
<comment type="similarity">
    <text evidence="2">Belongs to the catalase family.</text>
</comment>
<feature type="domain" description="Catalase core" evidence="11">
    <location>
        <begin position="49"/>
        <end position="436"/>
    </location>
</feature>
<keyword evidence="8" id="KW-0408">Iron</keyword>
<dbReference type="InterPro" id="IPR041399">
    <property type="entry name" value="Catalase_large_C"/>
</dbReference>
<dbReference type="GO" id="GO:0005829">
    <property type="term" value="C:cytosol"/>
    <property type="evidence" value="ECO:0007669"/>
    <property type="project" value="TreeGrafter"/>
</dbReference>
<keyword evidence="6" id="KW-0479">Metal-binding</keyword>
<evidence type="ECO:0000259" key="11">
    <source>
        <dbReference type="SMART" id="SM01060"/>
    </source>
</evidence>
<evidence type="ECO:0000256" key="8">
    <source>
        <dbReference type="ARBA" id="ARBA00023004"/>
    </source>
</evidence>
<dbReference type="PRINTS" id="PR00067">
    <property type="entry name" value="CATALASE"/>
</dbReference>
<evidence type="ECO:0000256" key="5">
    <source>
        <dbReference type="ARBA" id="ARBA00022617"/>
    </source>
</evidence>
<comment type="cofactor">
    <cofactor evidence="1">
        <name>heme</name>
        <dbReference type="ChEBI" id="CHEBI:30413"/>
    </cofactor>
</comment>
<keyword evidence="5" id="KW-0349">Heme</keyword>
<feature type="signal peptide" evidence="10">
    <location>
        <begin position="1"/>
        <end position="25"/>
    </location>
</feature>
<evidence type="ECO:0000256" key="10">
    <source>
        <dbReference type="SAM" id="SignalP"/>
    </source>
</evidence>
<keyword evidence="7" id="KW-0560">Oxidoreductase</keyword>
<evidence type="ECO:0000256" key="7">
    <source>
        <dbReference type="ARBA" id="ARBA00023002"/>
    </source>
</evidence>
<sequence length="718" mass="77998">MHAKFATLSIALCALSHGAIRLVGAQDVSNQKISQLNAATANTNGQLDTTDNGVKANTSKSLRSGPRGYNLLEDTSVRKKMLHFDRERTPERVVHALGHGAYGQFESYGDWSNMTMACWLQDGAVSEVFTRFSVVVSSVGGSEVGRDTHGFATKIYSGCGNQDLVGNHLSSFFIDDGAQFPDLIHAVKYEADKGFPTAGTAHRTAYDFFNQHPEGSFQLMNVLSNLGIPRDVRHIQGNGVHTYRFINAQGKTTLFKWFWLPKLGHRSLVYDEATTIAGKNNNFERVDLYNNIAAGNYPEWEFAVQLFPYDGSFMWQGYDLTIPTQIVPFEVNPPVKLGKLTLNRNFENFFAEPESISFSPANVVDGVSFVPDALLQWRLMSYDDTATHRHNSPNSYQLPVNRPIAPVNNNYRDGYGQNLIFQGDQISTPNDIGGVMEPGPNATLEYTSPGDTVGSGSIGRYTLSYDWFGQARTFWGTLDKYAQQATVDAYRFELGNVGDMNVVQNYIDDTINNIDSCLARRVAYGIGATLPAMGSGPMTNLTNATTPYPSLYPLNPGQETNKSNVGLQVAVIANDTLLSPSDVATMTSLLSAQKVTLTVVAPHAGMLKSGVTANSSFILTSSVFYDAVFIGSANSNSTGGGLDPNSMQFVEQAYMHQKPIGALGSSGSAFLKGLGINGQPGVYNGDAGMVTTDVLNALSGPVRFPQRFPTDDVQMICG</sequence>